<keyword evidence="3" id="KW-1185">Reference proteome</keyword>
<keyword evidence="1" id="KW-0812">Transmembrane</keyword>
<name>A0A8K0H5Z5_9ROSA</name>
<reference evidence="2" key="1">
    <citation type="submission" date="2020-03" db="EMBL/GenBank/DDBJ databases">
        <title>A high-quality chromosome-level genome assembly of a woody plant with both climbing and erect habits, Rhamnella rubrinervis.</title>
        <authorList>
            <person name="Lu Z."/>
            <person name="Yang Y."/>
            <person name="Zhu X."/>
            <person name="Sun Y."/>
        </authorList>
    </citation>
    <scope>NUCLEOTIDE SEQUENCE</scope>
    <source>
        <strain evidence="2">BYM</strain>
        <tissue evidence="2">Leaf</tissue>
    </source>
</reference>
<dbReference type="EMBL" id="VOIH02000005">
    <property type="protein sequence ID" value="KAF3446507.1"/>
    <property type="molecule type" value="Genomic_DNA"/>
</dbReference>
<keyword evidence="1" id="KW-1133">Transmembrane helix</keyword>
<keyword evidence="1" id="KW-0472">Membrane</keyword>
<protein>
    <submittedName>
        <fullName evidence="2">Uncharacterized protein</fullName>
    </submittedName>
</protein>
<evidence type="ECO:0000313" key="3">
    <source>
        <dbReference type="Proteomes" id="UP000796880"/>
    </source>
</evidence>
<gene>
    <name evidence="2" type="ORF">FNV43_RR11686</name>
</gene>
<dbReference type="AlphaFoldDB" id="A0A8K0H5Z5"/>
<accession>A0A8K0H5Z5</accession>
<comment type="caution">
    <text evidence="2">The sequence shown here is derived from an EMBL/GenBank/DDBJ whole genome shotgun (WGS) entry which is preliminary data.</text>
</comment>
<proteinExistence type="predicted"/>
<evidence type="ECO:0000313" key="2">
    <source>
        <dbReference type="EMBL" id="KAF3446507.1"/>
    </source>
</evidence>
<dbReference type="Proteomes" id="UP000796880">
    <property type="component" value="Unassembled WGS sequence"/>
</dbReference>
<evidence type="ECO:0000256" key="1">
    <source>
        <dbReference type="SAM" id="Phobius"/>
    </source>
</evidence>
<organism evidence="2 3">
    <name type="scientific">Rhamnella rubrinervis</name>
    <dbReference type="NCBI Taxonomy" id="2594499"/>
    <lineage>
        <taxon>Eukaryota</taxon>
        <taxon>Viridiplantae</taxon>
        <taxon>Streptophyta</taxon>
        <taxon>Embryophyta</taxon>
        <taxon>Tracheophyta</taxon>
        <taxon>Spermatophyta</taxon>
        <taxon>Magnoliopsida</taxon>
        <taxon>eudicotyledons</taxon>
        <taxon>Gunneridae</taxon>
        <taxon>Pentapetalae</taxon>
        <taxon>rosids</taxon>
        <taxon>fabids</taxon>
        <taxon>Rosales</taxon>
        <taxon>Rhamnaceae</taxon>
        <taxon>rhamnoid group</taxon>
        <taxon>Rhamneae</taxon>
        <taxon>Rhamnella</taxon>
    </lineage>
</organism>
<feature type="transmembrane region" description="Helical" evidence="1">
    <location>
        <begin position="134"/>
        <end position="154"/>
    </location>
</feature>
<sequence length="241" mass="26891">MLSPLQKPIPAFCFVATKCSAMKKSSNVVEKKFLGTRLRASKSERLHLLRYDGPGGSLDAEEQVGNYECKGRTTVTQMLQSPKSVDVTKNCRVPPSKESTCRKCLNVGIIYIHHLVGATSAVDIASCFFGVQGLTIPLVTVVVVIMLLVLVVLIHRKSRELEDCENIDETSSKTFPPPTKISGRFLMYEYLPNGSLRDHLHSLMTLVIKEIVVFDSHSCCTYRHTRNKVYDNASQRIISES</sequence>